<dbReference type="EMBL" id="CP043499">
    <property type="protein sequence ID" value="QFY64044.1"/>
    <property type="molecule type" value="Genomic_DNA"/>
</dbReference>
<dbReference type="AlphaFoldDB" id="A0A5Q0CH27"/>
<gene>
    <name evidence="6" type="ORF">FZ934_20715</name>
</gene>
<dbReference type="GO" id="GO:0000160">
    <property type="term" value="P:phosphorelay signal transduction system"/>
    <property type="evidence" value="ECO:0007669"/>
    <property type="project" value="InterPro"/>
</dbReference>
<dbReference type="Pfam" id="PF00072">
    <property type="entry name" value="Response_reg"/>
    <property type="match status" value="1"/>
</dbReference>
<accession>A0A5Q0CH27</accession>
<evidence type="ECO:0000313" key="7">
    <source>
        <dbReference type="Proteomes" id="UP000326881"/>
    </source>
</evidence>
<keyword evidence="3" id="KW-0804">Transcription</keyword>
<keyword evidence="7" id="KW-1185">Reference proteome</keyword>
<protein>
    <submittedName>
        <fullName evidence="6">Response regulator</fullName>
    </submittedName>
</protein>
<organism evidence="6 7">
    <name type="scientific">Rhizobium grahamii</name>
    <dbReference type="NCBI Taxonomy" id="1120045"/>
    <lineage>
        <taxon>Bacteria</taxon>
        <taxon>Pseudomonadati</taxon>
        <taxon>Pseudomonadota</taxon>
        <taxon>Alphaproteobacteria</taxon>
        <taxon>Hyphomicrobiales</taxon>
        <taxon>Rhizobiaceae</taxon>
        <taxon>Rhizobium/Agrobacterium group</taxon>
        <taxon>Rhizobium</taxon>
    </lineage>
</organism>
<dbReference type="SUPFAM" id="SSF52172">
    <property type="entry name" value="CheY-like"/>
    <property type="match status" value="1"/>
</dbReference>
<dbReference type="PROSITE" id="PS50110">
    <property type="entry name" value="RESPONSE_REGULATORY"/>
    <property type="match status" value="1"/>
</dbReference>
<dbReference type="PANTHER" id="PTHR44591">
    <property type="entry name" value="STRESS RESPONSE REGULATOR PROTEIN 1"/>
    <property type="match status" value="1"/>
</dbReference>
<evidence type="ECO:0000256" key="1">
    <source>
        <dbReference type="ARBA" id="ARBA00022553"/>
    </source>
</evidence>
<name>A0A5Q0CH27_9HYPH</name>
<keyword evidence="1 4" id="KW-0597">Phosphoprotein</keyword>
<reference evidence="6 7" key="1">
    <citation type="submission" date="2019-08" db="EMBL/GenBank/DDBJ databases">
        <title>Prosopis cineraria nodule microbiome.</title>
        <authorList>
            <person name="Ali R."/>
            <person name="Chaluvadi S.R."/>
            <person name="Wang X."/>
        </authorList>
    </citation>
    <scope>NUCLEOTIDE SEQUENCE [LARGE SCALE GENOMIC DNA]</scope>
    <source>
        <strain evidence="6 7">BG7</strain>
        <plasmid evidence="6 7">unnamed</plasmid>
    </source>
</reference>
<dbReference type="InterPro" id="IPR001789">
    <property type="entry name" value="Sig_transdc_resp-reg_receiver"/>
</dbReference>
<dbReference type="Proteomes" id="UP000326881">
    <property type="component" value="Plasmid unnamed"/>
</dbReference>
<evidence type="ECO:0000256" key="3">
    <source>
        <dbReference type="ARBA" id="ARBA00023163"/>
    </source>
</evidence>
<sequence length="140" mass="15542">MSGSFPKCRGATDLAQSKPFRRQVVLVVEDEPLQQMMAVDLVEDAGFEAVKACDAEEAVRILETRTDVRIVLTDVDMPGSVDGLMLAAAIRDRWPPIAIIVTSGRVREREVRLPSGGVFFLKPYDTRKVAQKLVEFGSRH</sequence>
<proteinExistence type="predicted"/>
<evidence type="ECO:0000313" key="6">
    <source>
        <dbReference type="EMBL" id="QFY64044.1"/>
    </source>
</evidence>
<keyword evidence="2" id="KW-0805">Transcription regulation</keyword>
<dbReference type="OrthoDB" id="9784719at2"/>
<evidence type="ECO:0000256" key="2">
    <source>
        <dbReference type="ARBA" id="ARBA00023015"/>
    </source>
</evidence>
<evidence type="ECO:0000259" key="5">
    <source>
        <dbReference type="PROSITE" id="PS50110"/>
    </source>
</evidence>
<feature type="modified residue" description="4-aspartylphosphate" evidence="4">
    <location>
        <position position="74"/>
    </location>
</feature>
<dbReference type="Gene3D" id="3.40.50.2300">
    <property type="match status" value="1"/>
</dbReference>
<dbReference type="PANTHER" id="PTHR44591:SF3">
    <property type="entry name" value="RESPONSE REGULATORY DOMAIN-CONTAINING PROTEIN"/>
    <property type="match status" value="1"/>
</dbReference>
<keyword evidence="6" id="KW-0614">Plasmid</keyword>
<geneLocation type="plasmid" evidence="6 7">
    <name>unnamed</name>
</geneLocation>
<dbReference type="InterPro" id="IPR050595">
    <property type="entry name" value="Bact_response_regulator"/>
</dbReference>
<dbReference type="KEGG" id="rgr:FZ934_20715"/>
<feature type="domain" description="Response regulatory" evidence="5">
    <location>
        <begin position="24"/>
        <end position="137"/>
    </location>
</feature>
<dbReference type="InterPro" id="IPR011006">
    <property type="entry name" value="CheY-like_superfamily"/>
</dbReference>
<dbReference type="SMART" id="SM00448">
    <property type="entry name" value="REC"/>
    <property type="match status" value="1"/>
</dbReference>
<evidence type="ECO:0000256" key="4">
    <source>
        <dbReference type="PROSITE-ProRule" id="PRU00169"/>
    </source>
</evidence>